<name>A0ACB8B0Z3_9AGAM</name>
<accession>A0ACB8B0Z3</accession>
<protein>
    <submittedName>
        <fullName evidence="1">Uncharacterized protein</fullName>
    </submittedName>
</protein>
<dbReference type="EMBL" id="MU266669">
    <property type="protein sequence ID" value="KAH7919345.1"/>
    <property type="molecule type" value="Genomic_DNA"/>
</dbReference>
<sequence length="70" mass="7218">MWNGSARAEISRLPHPEYFDAILAAHPHQTHPSSPPPPTRSTPTSLQCVPPGKTPGAGSSGASGFGCEIA</sequence>
<comment type="caution">
    <text evidence="1">The sequence shown here is derived from an EMBL/GenBank/DDBJ whole genome shotgun (WGS) entry which is preliminary data.</text>
</comment>
<dbReference type="Proteomes" id="UP000790709">
    <property type="component" value="Unassembled WGS sequence"/>
</dbReference>
<reference evidence="1" key="1">
    <citation type="journal article" date="2021" name="New Phytol.">
        <title>Evolutionary innovations through gain and loss of genes in the ectomycorrhizal Boletales.</title>
        <authorList>
            <person name="Wu G."/>
            <person name="Miyauchi S."/>
            <person name="Morin E."/>
            <person name="Kuo A."/>
            <person name="Drula E."/>
            <person name="Varga T."/>
            <person name="Kohler A."/>
            <person name="Feng B."/>
            <person name="Cao Y."/>
            <person name="Lipzen A."/>
            <person name="Daum C."/>
            <person name="Hundley H."/>
            <person name="Pangilinan J."/>
            <person name="Johnson J."/>
            <person name="Barry K."/>
            <person name="LaButti K."/>
            <person name="Ng V."/>
            <person name="Ahrendt S."/>
            <person name="Min B."/>
            <person name="Choi I.G."/>
            <person name="Park H."/>
            <person name="Plett J.M."/>
            <person name="Magnuson J."/>
            <person name="Spatafora J.W."/>
            <person name="Nagy L.G."/>
            <person name="Henrissat B."/>
            <person name="Grigoriev I.V."/>
            <person name="Yang Z.L."/>
            <person name="Xu J."/>
            <person name="Martin F.M."/>
        </authorList>
    </citation>
    <scope>NUCLEOTIDE SEQUENCE</scope>
    <source>
        <strain evidence="1">KUC20120723A-06</strain>
    </source>
</reference>
<evidence type="ECO:0000313" key="1">
    <source>
        <dbReference type="EMBL" id="KAH7919345.1"/>
    </source>
</evidence>
<evidence type="ECO:0000313" key="2">
    <source>
        <dbReference type="Proteomes" id="UP000790709"/>
    </source>
</evidence>
<proteinExistence type="predicted"/>
<gene>
    <name evidence="1" type="ORF">BV22DRAFT_1040986</name>
</gene>
<organism evidence="1 2">
    <name type="scientific">Leucogyrophana mollusca</name>
    <dbReference type="NCBI Taxonomy" id="85980"/>
    <lineage>
        <taxon>Eukaryota</taxon>
        <taxon>Fungi</taxon>
        <taxon>Dikarya</taxon>
        <taxon>Basidiomycota</taxon>
        <taxon>Agaricomycotina</taxon>
        <taxon>Agaricomycetes</taxon>
        <taxon>Agaricomycetidae</taxon>
        <taxon>Boletales</taxon>
        <taxon>Boletales incertae sedis</taxon>
        <taxon>Leucogyrophana</taxon>
    </lineage>
</organism>
<keyword evidence="2" id="KW-1185">Reference proteome</keyword>